<feature type="region of interest" description="Disordered" evidence="1">
    <location>
        <begin position="66"/>
        <end position="90"/>
    </location>
</feature>
<sequence length="139" mass="16198">MGFIPHSFLLAAIASILFAKSTANEDKELYYTRDQYIAPSEVNPLPTLYNYESILRRLGQQEALQSVDSSYKTDNANFDTPEEPSTERQRAKRRLVVRVPFAQNPDTIRLSRIYRQLFTHKQKKLNIPFAEYSLRNLLE</sequence>
<evidence type="ECO:0000313" key="4">
    <source>
        <dbReference type="Proteomes" id="UP001201812"/>
    </source>
</evidence>
<dbReference type="EMBL" id="JAKKPZ010000006">
    <property type="protein sequence ID" value="KAI1720166.1"/>
    <property type="molecule type" value="Genomic_DNA"/>
</dbReference>
<comment type="caution">
    <text evidence="3">The sequence shown here is derived from an EMBL/GenBank/DDBJ whole genome shotgun (WGS) entry which is preliminary data.</text>
</comment>
<proteinExistence type="predicted"/>
<organism evidence="3 4">
    <name type="scientific">Ditylenchus destructor</name>
    <dbReference type="NCBI Taxonomy" id="166010"/>
    <lineage>
        <taxon>Eukaryota</taxon>
        <taxon>Metazoa</taxon>
        <taxon>Ecdysozoa</taxon>
        <taxon>Nematoda</taxon>
        <taxon>Chromadorea</taxon>
        <taxon>Rhabditida</taxon>
        <taxon>Tylenchina</taxon>
        <taxon>Tylenchomorpha</taxon>
        <taxon>Sphaerularioidea</taxon>
        <taxon>Anguinidae</taxon>
        <taxon>Anguininae</taxon>
        <taxon>Ditylenchus</taxon>
    </lineage>
</organism>
<feature type="chain" id="PRO_5041919507" evidence="2">
    <location>
        <begin position="24"/>
        <end position="139"/>
    </location>
</feature>
<dbReference type="AlphaFoldDB" id="A0AAD4NCV1"/>
<feature type="compositionally biased region" description="Polar residues" evidence="1">
    <location>
        <begin position="66"/>
        <end position="78"/>
    </location>
</feature>
<name>A0AAD4NCV1_9BILA</name>
<feature type="signal peptide" evidence="2">
    <location>
        <begin position="1"/>
        <end position="23"/>
    </location>
</feature>
<gene>
    <name evidence="3" type="ORF">DdX_05542</name>
</gene>
<accession>A0AAD4NCV1</accession>
<keyword evidence="4" id="KW-1185">Reference proteome</keyword>
<keyword evidence="2" id="KW-0732">Signal</keyword>
<reference evidence="3" key="1">
    <citation type="submission" date="2022-01" db="EMBL/GenBank/DDBJ databases">
        <title>Genome Sequence Resource for Two Populations of Ditylenchus destructor, the Migratory Endoparasitic Phytonematode.</title>
        <authorList>
            <person name="Zhang H."/>
            <person name="Lin R."/>
            <person name="Xie B."/>
        </authorList>
    </citation>
    <scope>NUCLEOTIDE SEQUENCE</scope>
    <source>
        <strain evidence="3">BazhouSP</strain>
    </source>
</reference>
<evidence type="ECO:0000256" key="1">
    <source>
        <dbReference type="SAM" id="MobiDB-lite"/>
    </source>
</evidence>
<protein>
    <submittedName>
        <fullName evidence="3">Uncharacterized protein</fullName>
    </submittedName>
</protein>
<evidence type="ECO:0000313" key="3">
    <source>
        <dbReference type="EMBL" id="KAI1720166.1"/>
    </source>
</evidence>
<evidence type="ECO:0000256" key="2">
    <source>
        <dbReference type="SAM" id="SignalP"/>
    </source>
</evidence>
<dbReference type="Proteomes" id="UP001201812">
    <property type="component" value="Unassembled WGS sequence"/>
</dbReference>